<feature type="compositionally biased region" description="Low complexity" evidence="7">
    <location>
        <begin position="322"/>
        <end position="350"/>
    </location>
</feature>
<comment type="similarity">
    <text evidence="1">Belongs to the folylpolyglutamate synthase family.</text>
</comment>
<dbReference type="GO" id="GO:0005829">
    <property type="term" value="C:cytosol"/>
    <property type="evidence" value="ECO:0007669"/>
    <property type="project" value="TreeGrafter"/>
</dbReference>
<dbReference type="InterPro" id="IPR036615">
    <property type="entry name" value="Mur_ligase_C_dom_sf"/>
</dbReference>
<protein>
    <submittedName>
        <fullName evidence="9">Folylpolyglutamate synthase</fullName>
        <ecNumber evidence="9">6.3.2.12</ecNumber>
    </submittedName>
</protein>
<keyword evidence="5" id="KW-0067">ATP-binding</keyword>
<feature type="region of interest" description="Disordered" evidence="7">
    <location>
        <begin position="93"/>
        <end position="112"/>
    </location>
</feature>
<proteinExistence type="inferred from homology"/>
<evidence type="ECO:0000256" key="1">
    <source>
        <dbReference type="ARBA" id="ARBA00008276"/>
    </source>
</evidence>
<dbReference type="GO" id="GO:0046872">
    <property type="term" value="F:metal ion binding"/>
    <property type="evidence" value="ECO:0007669"/>
    <property type="project" value="UniProtKB-KW"/>
</dbReference>
<dbReference type="PROSITE" id="PS01012">
    <property type="entry name" value="FOLYLPOLYGLU_SYNT_2"/>
    <property type="match status" value="1"/>
</dbReference>
<keyword evidence="3" id="KW-0479">Metal-binding</keyword>
<feature type="compositionally biased region" description="Basic and acidic residues" evidence="7">
    <location>
        <begin position="214"/>
        <end position="228"/>
    </location>
</feature>
<dbReference type="Pfam" id="PF08245">
    <property type="entry name" value="Mur_ligase_M"/>
    <property type="match status" value="1"/>
</dbReference>
<feature type="compositionally biased region" description="Basic and acidic residues" evidence="7">
    <location>
        <begin position="551"/>
        <end position="564"/>
    </location>
</feature>
<dbReference type="InterPro" id="IPR036565">
    <property type="entry name" value="Mur-like_cat_sf"/>
</dbReference>
<name>A0AAN6ESI7_EXODE</name>
<evidence type="ECO:0000313" key="10">
    <source>
        <dbReference type="Proteomes" id="UP001161757"/>
    </source>
</evidence>
<dbReference type="EMBL" id="JAJGCB010000010">
    <property type="protein sequence ID" value="KAJ8990757.1"/>
    <property type="molecule type" value="Genomic_DNA"/>
</dbReference>
<evidence type="ECO:0000256" key="6">
    <source>
        <dbReference type="ARBA" id="ARBA00022842"/>
    </source>
</evidence>
<dbReference type="SUPFAM" id="SSF53244">
    <property type="entry name" value="MurD-like peptide ligases, peptide-binding domain"/>
    <property type="match status" value="1"/>
</dbReference>
<feature type="compositionally biased region" description="Polar residues" evidence="7">
    <location>
        <begin position="300"/>
        <end position="321"/>
    </location>
</feature>
<evidence type="ECO:0000259" key="8">
    <source>
        <dbReference type="Pfam" id="PF08245"/>
    </source>
</evidence>
<reference evidence="9" key="1">
    <citation type="submission" date="2023-01" db="EMBL/GenBank/DDBJ databases">
        <title>Exophiala dermititidis isolated from Cystic Fibrosis Patient.</title>
        <authorList>
            <person name="Kurbessoian T."/>
            <person name="Crocker A."/>
            <person name="Murante D."/>
            <person name="Hogan D.A."/>
            <person name="Stajich J.E."/>
        </authorList>
    </citation>
    <scope>NUCLEOTIDE SEQUENCE</scope>
    <source>
        <strain evidence="9">Ex8</strain>
    </source>
</reference>
<comment type="caution">
    <text evidence="9">The sequence shown here is derived from an EMBL/GenBank/DDBJ whole genome shotgun (WGS) entry which is preliminary data.</text>
</comment>
<keyword evidence="6" id="KW-0460">Magnesium</keyword>
<dbReference type="PANTHER" id="PTHR11136">
    <property type="entry name" value="FOLYLPOLYGLUTAMATE SYNTHASE-RELATED"/>
    <property type="match status" value="1"/>
</dbReference>
<feature type="compositionally biased region" description="Low complexity" evidence="7">
    <location>
        <begin position="93"/>
        <end position="107"/>
    </location>
</feature>
<dbReference type="GO" id="GO:0004326">
    <property type="term" value="F:tetrahydrofolylpolyglutamate synthase activity"/>
    <property type="evidence" value="ECO:0007669"/>
    <property type="project" value="InterPro"/>
</dbReference>
<keyword evidence="2 9" id="KW-0436">Ligase</keyword>
<evidence type="ECO:0000256" key="5">
    <source>
        <dbReference type="ARBA" id="ARBA00022840"/>
    </source>
</evidence>
<dbReference type="InterPro" id="IPR001645">
    <property type="entry name" value="Folylpolyglutamate_synth"/>
</dbReference>
<dbReference type="Proteomes" id="UP001161757">
    <property type="component" value="Unassembled WGS sequence"/>
</dbReference>
<dbReference type="PANTHER" id="PTHR11136:SF0">
    <property type="entry name" value="DIHYDROFOLATE SYNTHETASE-RELATED"/>
    <property type="match status" value="1"/>
</dbReference>
<evidence type="ECO:0000256" key="2">
    <source>
        <dbReference type="ARBA" id="ARBA00022598"/>
    </source>
</evidence>
<dbReference type="GO" id="GO:0008841">
    <property type="term" value="F:dihydrofolate synthase activity"/>
    <property type="evidence" value="ECO:0007669"/>
    <property type="project" value="UniProtKB-EC"/>
</dbReference>
<dbReference type="SUPFAM" id="SSF53623">
    <property type="entry name" value="MurD-like peptide ligases, catalytic domain"/>
    <property type="match status" value="1"/>
</dbReference>
<sequence length="605" mass="65155">MITLGLQRISRLLAPLFAKYPAGLPWKAIHITGTNGKGSVAALISTFLSASGYRVGRFTSPHLIDRWDCITLDQKVVDRDVFLAAEERVQKRSLSQSQSQAGSSDATTTDDKPSEFEILTATAFELFTSQGMDVAVVECGLGGRLDATNVLRPQDVLVSVLTKVGLDHTDFLGETIERITEEKAGIFKPGVPVVVDESNAENVLDVVRRKVREKEVHRQQGQQQRDDGDGAGIPGVKSETTTVDDDESGIFVLPETLRAQLLHDRRVAQLGLAAHQVQNLVAAFTAYYVAEERLLKLKTGTDTAASEPESASTPPTTRESNPTTPETTGLNTTTTTTRASTTTSPPSTVSIPAESRSSPSKLLSKQIITTTQNLPHLISAAQSSLPGRLQWIELPISRGDATDTTANNTFKILLDGAHNPQSAQALAEYIDSHVRRNESSTPTNPSSSNPIPKPNPLTWILAAKSDKDIRSILSILLANGPSDTVVTCSFGPVAGMPWVKSMDASELAKLVSDFITDGNVVVAESVGDAVQKAVEIAARGNESESGQNEDQEQRVESQRVESQRVESQSTTLGLQKTSTTGTVCIAGSLYLVGDVLRWLRDEHIQ</sequence>
<dbReference type="EC" id="6.3.2.12" evidence="9"/>
<gene>
    <name evidence="9" type="primary">FOL3</name>
    <name evidence="9" type="ORF">HRR80_005532</name>
</gene>
<dbReference type="GO" id="GO:0005524">
    <property type="term" value="F:ATP binding"/>
    <property type="evidence" value="ECO:0007669"/>
    <property type="project" value="UniProtKB-KW"/>
</dbReference>
<feature type="region of interest" description="Disordered" evidence="7">
    <location>
        <begin position="214"/>
        <end position="244"/>
    </location>
</feature>
<dbReference type="Gene3D" id="3.90.190.20">
    <property type="entry name" value="Mur ligase, C-terminal domain"/>
    <property type="match status" value="1"/>
</dbReference>
<feature type="domain" description="Mur ligase central" evidence="8">
    <location>
        <begin position="31"/>
        <end position="191"/>
    </location>
</feature>
<feature type="region of interest" description="Disordered" evidence="7">
    <location>
        <begin position="539"/>
        <end position="573"/>
    </location>
</feature>
<feature type="region of interest" description="Disordered" evidence="7">
    <location>
        <begin position="300"/>
        <end position="362"/>
    </location>
</feature>
<evidence type="ECO:0000256" key="4">
    <source>
        <dbReference type="ARBA" id="ARBA00022741"/>
    </source>
</evidence>
<evidence type="ECO:0000313" key="9">
    <source>
        <dbReference type="EMBL" id="KAJ8990757.1"/>
    </source>
</evidence>
<evidence type="ECO:0000256" key="3">
    <source>
        <dbReference type="ARBA" id="ARBA00022723"/>
    </source>
</evidence>
<evidence type="ECO:0000256" key="7">
    <source>
        <dbReference type="SAM" id="MobiDB-lite"/>
    </source>
</evidence>
<dbReference type="Gene3D" id="3.40.1190.10">
    <property type="entry name" value="Mur-like, catalytic domain"/>
    <property type="match status" value="1"/>
</dbReference>
<organism evidence="9 10">
    <name type="scientific">Exophiala dermatitidis</name>
    <name type="common">Black yeast-like fungus</name>
    <name type="synonym">Wangiella dermatitidis</name>
    <dbReference type="NCBI Taxonomy" id="5970"/>
    <lineage>
        <taxon>Eukaryota</taxon>
        <taxon>Fungi</taxon>
        <taxon>Dikarya</taxon>
        <taxon>Ascomycota</taxon>
        <taxon>Pezizomycotina</taxon>
        <taxon>Eurotiomycetes</taxon>
        <taxon>Chaetothyriomycetidae</taxon>
        <taxon>Chaetothyriales</taxon>
        <taxon>Herpotrichiellaceae</taxon>
        <taxon>Exophiala</taxon>
    </lineage>
</organism>
<keyword evidence="4" id="KW-0547">Nucleotide-binding</keyword>
<dbReference type="InterPro" id="IPR013221">
    <property type="entry name" value="Mur_ligase_cen"/>
</dbReference>
<dbReference type="InterPro" id="IPR018109">
    <property type="entry name" value="Folylpolyglutamate_synth_CS"/>
</dbReference>
<dbReference type="AlphaFoldDB" id="A0AAN6ESI7"/>
<accession>A0AAN6ESI7</accession>
<dbReference type="GO" id="GO:0005739">
    <property type="term" value="C:mitochondrion"/>
    <property type="evidence" value="ECO:0007669"/>
    <property type="project" value="TreeGrafter"/>
</dbReference>
<dbReference type="NCBIfam" id="TIGR01499">
    <property type="entry name" value="folC"/>
    <property type="match status" value="1"/>
</dbReference>